<feature type="compositionally biased region" description="Polar residues" evidence="1">
    <location>
        <begin position="130"/>
        <end position="152"/>
    </location>
</feature>
<feature type="compositionally biased region" description="Basic and acidic residues" evidence="1">
    <location>
        <begin position="814"/>
        <end position="825"/>
    </location>
</feature>
<feature type="compositionally biased region" description="Basic and acidic residues" evidence="1">
    <location>
        <begin position="939"/>
        <end position="948"/>
    </location>
</feature>
<feature type="compositionally biased region" description="Low complexity" evidence="1">
    <location>
        <begin position="679"/>
        <end position="696"/>
    </location>
</feature>
<gene>
    <name evidence="2" type="ORF">FTOL_03603</name>
</gene>
<feature type="compositionally biased region" description="Low complexity" evidence="1">
    <location>
        <begin position="486"/>
        <end position="504"/>
    </location>
</feature>
<feature type="region of interest" description="Disordered" evidence="1">
    <location>
        <begin position="1"/>
        <end position="1064"/>
    </location>
</feature>
<feature type="compositionally biased region" description="Polar residues" evidence="1">
    <location>
        <begin position="705"/>
        <end position="730"/>
    </location>
</feature>
<feature type="compositionally biased region" description="Polar residues" evidence="1">
    <location>
        <begin position="1023"/>
        <end position="1032"/>
    </location>
</feature>
<feature type="compositionally biased region" description="Polar residues" evidence="1">
    <location>
        <begin position="578"/>
        <end position="591"/>
    </location>
</feature>
<feature type="compositionally biased region" description="Gly residues" evidence="1">
    <location>
        <begin position="548"/>
        <end position="564"/>
    </location>
</feature>
<feature type="compositionally biased region" description="Basic and acidic residues" evidence="1">
    <location>
        <begin position="38"/>
        <end position="58"/>
    </location>
</feature>
<dbReference type="AlphaFoldDB" id="A0AAE8SFE3"/>
<feature type="compositionally biased region" description="Low complexity" evidence="1">
    <location>
        <begin position="414"/>
        <end position="428"/>
    </location>
</feature>
<evidence type="ECO:0000256" key="1">
    <source>
        <dbReference type="SAM" id="MobiDB-lite"/>
    </source>
</evidence>
<feature type="compositionally biased region" description="Low complexity" evidence="1">
    <location>
        <begin position="565"/>
        <end position="577"/>
    </location>
</feature>
<feature type="compositionally biased region" description="Polar residues" evidence="1">
    <location>
        <begin position="768"/>
        <end position="788"/>
    </location>
</feature>
<feature type="compositionally biased region" description="Low complexity" evidence="1">
    <location>
        <begin position="610"/>
        <end position="627"/>
    </location>
</feature>
<feature type="compositionally biased region" description="Basic and acidic residues" evidence="1">
    <location>
        <begin position="393"/>
        <end position="407"/>
    </location>
</feature>
<keyword evidence="3" id="KW-1185">Reference proteome</keyword>
<sequence length="1089" mass="111376">MSSLSAKVKDLLSRGDSSKDETAQHAPGAFPTEDMEPSETREGYSKGHEHNKLHKANDPRGFAEGGSNAPQGHAYKDSGVGLTESHGPTSTSKPAQEPISERHNESLDRTTDSTTGGLGASTARLGAGSNLASRESTNLPSQGTNPSSQEHSTGTGGLGTSTAGLGAGAGAGASGLGAGNNLAARESTNLPSQGTDPSSQQGVTGTSAPSTEDHPYWGDLPHGAGTGAGVHNTVIGRGSAEDEAQRHRAVHSGATEPTRTSGTLESGTFLHRNDRDESSINTNPHDSQTYAQQNPNDQTSGSRFKEGVAGAGAAGGAALGAHELSKRHHEETPRDQTTDKTQHEKHEGRSFPLLGKDHKDTHKDSHHKEDKHDKHAHEPKKEHESKLGALFHRNKDDKEPTEQEHSKDKHHSKAAPLAAAGAGGAYAATRGHDDGTHRDTTSQYQNPSATQGTTQYPASGLDSTKDYTQSSHPTQQPHGQDDSHRGAGLATGAAAGLGAGALASHHGHRSGDDRAGHQPTSGYESQSYDPTKRSTQDPTLQTSQGTHQGHGLGAGTAAGLGAGALGSHSGHHSSSAQPSGLESSQGSQPANFSHRDPTGQSFQQEDSHRGAGLAAGTAAGLGAGALASHSGRDHQSGTSGLESNRGLDSNRGLESQTGYPSSTTQNPTQSHDHHDSHRGAGLATGTAAGLGAGALASHSGRDHQSGTSGLDSNRGLDSQTNYPSGTTQDPTHSHDSHRGTGLTAATVAGLGSGHHGSDQHSGLESNRGIESQGTHHSSRDPTSQSYQPEDSHRGTGLATGAAAGLGAGALASHSGRDHHSGEHTGLESNRGLQSQGLSSTERSTRDPTSHSHQEGSHGGSGLASGTAAGLGAGALASHEANKHHGSDQYGAGDNSRGLQSGLTGTGDSSRGPQSGLTGTSSGLGNNSSRNEPLTGSHSQSHEGHHHTLTDNANRGKYNTLASGTPSGVAYDDDDTSSSSQRAPVDTTQSKDSHFGSKAAGLGAAAAGAGTAGVLSHNRDQKQTGDLTRQTEPQTERGLDRQTETHKPITGAVAPGMSSSSNKPVIHKCKNCGEDNDISEYFTSKLPGRN</sequence>
<proteinExistence type="predicted"/>
<feature type="compositionally biased region" description="Polar residues" evidence="1">
    <location>
        <begin position="826"/>
        <end position="841"/>
    </location>
</feature>
<evidence type="ECO:0000313" key="2">
    <source>
        <dbReference type="EMBL" id="SPJ73873.1"/>
    </source>
</evidence>
<comment type="caution">
    <text evidence="2">The sequence shown here is derived from an EMBL/GenBank/DDBJ whole genome shotgun (WGS) entry which is preliminary data.</text>
</comment>
<reference evidence="2" key="1">
    <citation type="submission" date="2018-03" db="EMBL/GenBank/DDBJ databases">
        <authorList>
            <person name="Guldener U."/>
        </authorList>
    </citation>
    <scope>NUCLEOTIDE SEQUENCE</scope>
</reference>
<feature type="compositionally biased region" description="Basic and acidic residues" evidence="1">
    <location>
        <begin position="328"/>
        <end position="386"/>
    </location>
</feature>
<accession>A0AAE8SFE3</accession>
<feature type="compositionally biased region" description="Basic and acidic residues" evidence="1">
    <location>
        <begin position="7"/>
        <end position="23"/>
    </location>
</feature>
<protein>
    <submittedName>
        <fullName evidence="2">Uncharacterized protein</fullName>
    </submittedName>
</protein>
<organism evidence="2 3">
    <name type="scientific">Fusarium torulosum</name>
    <dbReference type="NCBI Taxonomy" id="33205"/>
    <lineage>
        <taxon>Eukaryota</taxon>
        <taxon>Fungi</taxon>
        <taxon>Dikarya</taxon>
        <taxon>Ascomycota</taxon>
        <taxon>Pezizomycotina</taxon>
        <taxon>Sordariomycetes</taxon>
        <taxon>Hypocreomycetidae</taxon>
        <taxon>Hypocreales</taxon>
        <taxon>Nectriaceae</taxon>
        <taxon>Fusarium</taxon>
    </lineage>
</organism>
<feature type="compositionally biased region" description="Polar residues" evidence="1">
    <location>
        <begin position="518"/>
        <end position="529"/>
    </location>
</feature>
<feature type="compositionally biased region" description="Polar residues" evidence="1">
    <location>
        <begin position="896"/>
        <end position="912"/>
    </location>
</feature>
<feature type="compositionally biased region" description="Basic and acidic residues" evidence="1">
    <location>
        <begin position="842"/>
        <end position="855"/>
    </location>
</feature>
<feature type="compositionally biased region" description="Low complexity" evidence="1">
    <location>
        <begin position="794"/>
        <end position="811"/>
    </location>
</feature>
<feature type="compositionally biased region" description="Polar residues" evidence="1">
    <location>
        <begin position="652"/>
        <end position="669"/>
    </location>
</feature>
<feature type="compositionally biased region" description="Gly residues" evidence="1">
    <location>
        <begin position="154"/>
        <end position="178"/>
    </location>
</feature>
<feature type="compositionally biased region" description="Basic and acidic residues" evidence="1">
    <location>
        <begin position="430"/>
        <end position="440"/>
    </location>
</feature>
<evidence type="ECO:0000313" key="3">
    <source>
        <dbReference type="Proteomes" id="UP001187734"/>
    </source>
</evidence>
<feature type="compositionally biased region" description="Basic and acidic residues" evidence="1">
    <location>
        <begin position="1033"/>
        <end position="1046"/>
    </location>
</feature>
<dbReference type="EMBL" id="ONZP01000107">
    <property type="protein sequence ID" value="SPJ73873.1"/>
    <property type="molecule type" value="Genomic_DNA"/>
</dbReference>
<feature type="compositionally biased region" description="Basic and acidic residues" evidence="1">
    <location>
        <begin position="99"/>
        <end position="111"/>
    </location>
</feature>
<feature type="compositionally biased region" description="Polar residues" evidence="1">
    <location>
        <begin position="186"/>
        <end position="210"/>
    </location>
</feature>
<feature type="compositionally biased region" description="Low complexity" evidence="1">
    <location>
        <begin position="914"/>
        <end position="928"/>
    </location>
</feature>
<feature type="compositionally biased region" description="Polar residues" evidence="1">
    <location>
        <begin position="255"/>
        <end position="266"/>
    </location>
</feature>
<feature type="compositionally biased region" description="Polar residues" evidence="1">
    <location>
        <begin position="279"/>
        <end position="302"/>
    </location>
</feature>
<name>A0AAE8SFE3_9HYPO</name>
<feature type="compositionally biased region" description="Gly residues" evidence="1">
    <location>
        <begin position="856"/>
        <end position="872"/>
    </location>
</feature>
<feature type="compositionally biased region" description="Gly residues" evidence="1">
    <location>
        <begin position="309"/>
        <end position="318"/>
    </location>
</feature>
<dbReference type="Proteomes" id="UP001187734">
    <property type="component" value="Unassembled WGS sequence"/>
</dbReference>
<feature type="compositionally biased region" description="Low complexity" evidence="1">
    <location>
        <begin position="998"/>
        <end position="1012"/>
    </location>
</feature>
<feature type="compositionally biased region" description="Polar residues" evidence="1">
    <location>
        <begin position="441"/>
        <end position="457"/>
    </location>
</feature>
<feature type="compositionally biased region" description="Polar residues" evidence="1">
    <location>
        <begin position="466"/>
        <end position="478"/>
    </location>
</feature>
<feature type="compositionally biased region" description="Polar residues" evidence="1">
    <location>
        <begin position="976"/>
        <end position="987"/>
    </location>
</feature>